<evidence type="ECO:0000256" key="4">
    <source>
        <dbReference type="ARBA" id="ARBA00023136"/>
    </source>
</evidence>
<sequence>MDKISRRFDIIRHVLEKTERNVTTRTANNNNTINPWAILINHVKLTFFGDGTMQPLIQHSTIYCLLFVATHFVNKYVLSVLEFQFPTIFQGWQTLVGFLMLSLLGASGHLPSLMVTATRQDIASWLPGMMLFVASIYSCSKALATLSMPVFLSLHNLINVIVCIGQVVLFRQMTSVYSYIMLMTVLMSSVLLALNDPDFHSGGYYWMCVYVFTSGGIALFSKYARGRVKLSAHEKLYCNYLYSVIVLAPSSYFLGDAVKAGEYPYLFYSKFYIGCIMSGLFGVFLSLCNIKLLELDVDQVKISHICGLSKLATSVLSLGFFRINVTANSLLFICINQLAAIVCEDCSKLEQPQEHPLPLHLTQQTLNTRDFIKTM</sequence>
<evidence type="ECO:0000313" key="6">
    <source>
        <dbReference type="EMBL" id="KAH3775317.1"/>
    </source>
</evidence>
<dbReference type="Proteomes" id="UP000828390">
    <property type="component" value="Unassembled WGS sequence"/>
</dbReference>
<name>A0A9D4E7F1_DREPO</name>
<organism evidence="6 7">
    <name type="scientific">Dreissena polymorpha</name>
    <name type="common">Zebra mussel</name>
    <name type="synonym">Mytilus polymorpha</name>
    <dbReference type="NCBI Taxonomy" id="45954"/>
    <lineage>
        <taxon>Eukaryota</taxon>
        <taxon>Metazoa</taxon>
        <taxon>Spiralia</taxon>
        <taxon>Lophotrochozoa</taxon>
        <taxon>Mollusca</taxon>
        <taxon>Bivalvia</taxon>
        <taxon>Autobranchia</taxon>
        <taxon>Heteroconchia</taxon>
        <taxon>Euheterodonta</taxon>
        <taxon>Imparidentia</taxon>
        <taxon>Neoheterodontei</taxon>
        <taxon>Myida</taxon>
        <taxon>Dreissenoidea</taxon>
        <taxon>Dreissenidae</taxon>
        <taxon>Dreissena</taxon>
    </lineage>
</organism>
<keyword evidence="2 5" id="KW-0812">Transmembrane</keyword>
<keyword evidence="3 5" id="KW-1133">Transmembrane helix</keyword>
<feature type="transmembrane region" description="Helical" evidence="5">
    <location>
        <begin position="236"/>
        <end position="255"/>
    </location>
</feature>
<protein>
    <recommendedName>
        <fullName evidence="8">Sugar phosphate transporter domain-containing protein</fullName>
    </recommendedName>
</protein>
<dbReference type="GO" id="GO:0016020">
    <property type="term" value="C:membrane"/>
    <property type="evidence" value="ECO:0007669"/>
    <property type="project" value="UniProtKB-SubCell"/>
</dbReference>
<dbReference type="InterPro" id="IPR050186">
    <property type="entry name" value="TPT_transporter"/>
</dbReference>
<evidence type="ECO:0000256" key="2">
    <source>
        <dbReference type="ARBA" id="ARBA00022692"/>
    </source>
</evidence>
<feature type="transmembrane region" description="Helical" evidence="5">
    <location>
        <begin position="176"/>
        <end position="192"/>
    </location>
</feature>
<gene>
    <name evidence="6" type="ORF">DPMN_176718</name>
</gene>
<evidence type="ECO:0000256" key="5">
    <source>
        <dbReference type="SAM" id="Phobius"/>
    </source>
</evidence>
<feature type="transmembrane region" description="Helical" evidence="5">
    <location>
        <begin position="150"/>
        <end position="169"/>
    </location>
</feature>
<dbReference type="EMBL" id="JAIWYP010000009">
    <property type="protein sequence ID" value="KAH3775317.1"/>
    <property type="molecule type" value="Genomic_DNA"/>
</dbReference>
<reference evidence="6" key="2">
    <citation type="submission" date="2020-11" db="EMBL/GenBank/DDBJ databases">
        <authorList>
            <person name="McCartney M.A."/>
            <person name="Auch B."/>
            <person name="Kono T."/>
            <person name="Mallez S."/>
            <person name="Becker A."/>
            <person name="Gohl D.M."/>
            <person name="Silverstein K.A.T."/>
            <person name="Koren S."/>
            <person name="Bechman K.B."/>
            <person name="Herman A."/>
            <person name="Abrahante J.E."/>
            <person name="Garbe J."/>
        </authorList>
    </citation>
    <scope>NUCLEOTIDE SEQUENCE</scope>
    <source>
        <strain evidence="6">Duluth1</strain>
        <tissue evidence="6">Whole animal</tissue>
    </source>
</reference>
<reference evidence="6" key="1">
    <citation type="journal article" date="2019" name="bioRxiv">
        <title>The Genome of the Zebra Mussel, Dreissena polymorpha: A Resource for Invasive Species Research.</title>
        <authorList>
            <person name="McCartney M.A."/>
            <person name="Auch B."/>
            <person name="Kono T."/>
            <person name="Mallez S."/>
            <person name="Zhang Y."/>
            <person name="Obille A."/>
            <person name="Becker A."/>
            <person name="Abrahante J.E."/>
            <person name="Garbe J."/>
            <person name="Badalamenti J.P."/>
            <person name="Herman A."/>
            <person name="Mangelson H."/>
            <person name="Liachko I."/>
            <person name="Sullivan S."/>
            <person name="Sone E.D."/>
            <person name="Koren S."/>
            <person name="Silverstein K.A.T."/>
            <person name="Beckman K.B."/>
            <person name="Gohl D.M."/>
        </authorList>
    </citation>
    <scope>NUCLEOTIDE SEQUENCE</scope>
    <source>
        <strain evidence="6">Duluth1</strain>
        <tissue evidence="6">Whole animal</tissue>
    </source>
</reference>
<evidence type="ECO:0000256" key="1">
    <source>
        <dbReference type="ARBA" id="ARBA00004141"/>
    </source>
</evidence>
<keyword evidence="4 5" id="KW-0472">Membrane</keyword>
<feature type="transmembrane region" description="Helical" evidence="5">
    <location>
        <begin position="122"/>
        <end position="144"/>
    </location>
</feature>
<dbReference type="AlphaFoldDB" id="A0A9D4E7F1"/>
<proteinExistence type="predicted"/>
<feature type="transmembrane region" description="Helical" evidence="5">
    <location>
        <begin position="204"/>
        <end position="224"/>
    </location>
</feature>
<comment type="caution">
    <text evidence="6">The sequence shown here is derived from an EMBL/GenBank/DDBJ whole genome shotgun (WGS) entry which is preliminary data.</text>
</comment>
<feature type="transmembrane region" description="Helical" evidence="5">
    <location>
        <begin position="62"/>
        <end position="85"/>
    </location>
</feature>
<evidence type="ECO:0008006" key="8">
    <source>
        <dbReference type="Google" id="ProtNLM"/>
    </source>
</evidence>
<dbReference type="PANTHER" id="PTHR11132">
    <property type="entry name" value="SOLUTE CARRIER FAMILY 35"/>
    <property type="match status" value="1"/>
</dbReference>
<feature type="transmembrane region" description="Helical" evidence="5">
    <location>
        <begin position="267"/>
        <end position="287"/>
    </location>
</feature>
<accession>A0A9D4E7F1</accession>
<evidence type="ECO:0000256" key="3">
    <source>
        <dbReference type="ARBA" id="ARBA00022989"/>
    </source>
</evidence>
<keyword evidence="7" id="KW-1185">Reference proteome</keyword>
<evidence type="ECO:0000313" key="7">
    <source>
        <dbReference type="Proteomes" id="UP000828390"/>
    </source>
</evidence>
<feature type="transmembrane region" description="Helical" evidence="5">
    <location>
        <begin position="91"/>
        <end position="110"/>
    </location>
</feature>
<comment type="subcellular location">
    <subcellularLocation>
        <location evidence="1">Membrane</location>
        <topology evidence="1">Multi-pass membrane protein</topology>
    </subcellularLocation>
</comment>